<evidence type="ECO:0000313" key="1">
    <source>
        <dbReference type="EMBL" id="VDP60345.1"/>
    </source>
</evidence>
<accession>A0A3P8FZQ0</accession>
<accession>A0A183GWC9</accession>
<dbReference type="PANTHER" id="PTHR19446">
    <property type="entry name" value="REVERSE TRANSCRIPTASES"/>
    <property type="match status" value="1"/>
</dbReference>
<reference evidence="1 2" key="1">
    <citation type="submission" date="2018-11" db="EMBL/GenBank/DDBJ databases">
        <authorList>
            <consortium name="Pathogen Informatics"/>
        </authorList>
    </citation>
    <scope>NUCLEOTIDE SEQUENCE [LARGE SCALE GENOMIC DNA]</scope>
</reference>
<gene>
    <name evidence="1" type="ORF">HPBE_LOCUS26998</name>
</gene>
<keyword evidence="2" id="KW-1185">Reference proteome</keyword>
<dbReference type="Proteomes" id="UP000050761">
    <property type="component" value="Unassembled WGS sequence"/>
</dbReference>
<protein>
    <submittedName>
        <fullName evidence="3">LINE-1 retrotransposable element ORF2 protein</fullName>
    </submittedName>
</protein>
<evidence type="ECO:0000313" key="2">
    <source>
        <dbReference type="Proteomes" id="UP000050761"/>
    </source>
</evidence>
<dbReference type="EMBL" id="UZAH01041534">
    <property type="protein sequence ID" value="VDP60345.1"/>
    <property type="molecule type" value="Genomic_DNA"/>
</dbReference>
<evidence type="ECO:0000313" key="3">
    <source>
        <dbReference type="WBParaSite" id="HPBE_0002699901-mRNA-1"/>
    </source>
</evidence>
<proteinExistence type="predicted"/>
<dbReference type="WBParaSite" id="HPBE_0002699901-mRNA-1">
    <property type="protein sequence ID" value="HPBE_0002699901-mRNA-1"/>
    <property type="gene ID" value="HPBE_0002699901"/>
</dbReference>
<dbReference type="OrthoDB" id="5847305at2759"/>
<sequence>MFEQCLPRSDFEQCSNNGFSRKSISNNGPIGPDDLAADIWKSKLWYPAEWLTEFFNQVVKERKVPECWHNSTTIPIWKKKGSPADCSNYRPIRLLSHSMKIFERVVDGRIRDIVKLSDN</sequence>
<dbReference type="AlphaFoldDB" id="A0A183GWC9"/>
<organism evidence="2 3">
    <name type="scientific">Heligmosomoides polygyrus</name>
    <name type="common">Parasitic roundworm</name>
    <dbReference type="NCBI Taxonomy" id="6339"/>
    <lineage>
        <taxon>Eukaryota</taxon>
        <taxon>Metazoa</taxon>
        <taxon>Ecdysozoa</taxon>
        <taxon>Nematoda</taxon>
        <taxon>Chromadorea</taxon>
        <taxon>Rhabditida</taxon>
        <taxon>Rhabditina</taxon>
        <taxon>Rhabditomorpha</taxon>
        <taxon>Strongyloidea</taxon>
        <taxon>Heligmosomidae</taxon>
        <taxon>Heligmosomoides</taxon>
    </lineage>
</organism>
<reference evidence="3" key="2">
    <citation type="submission" date="2019-09" db="UniProtKB">
        <authorList>
            <consortium name="WormBaseParasite"/>
        </authorList>
    </citation>
    <scope>IDENTIFICATION</scope>
</reference>
<name>A0A183GWC9_HELPZ</name>